<sequence>MNVNHLSERLASVASFIEDGARLADIGSDHAYLPTNLASQNKLTKAIAGEVVAGPFQSAQQEIARQELGHIVEARLGDGLAVILPEDQIDTITICGMGGALIVDILAQGLVDGKLASKPRLILQPNVAEDKVRQWLNQHNYEIVDEAMITEKGKFYEVIVADYRDNLQQKLTQTDLLFGLFNKEKYPTVFQDKWQLELKRTEYVLGQLEQAKQRDESKIVRYRELKAAIQAQLA</sequence>
<dbReference type="SUPFAM" id="SSF53335">
    <property type="entry name" value="S-adenosyl-L-methionine-dependent methyltransferases"/>
    <property type="match status" value="1"/>
</dbReference>
<name>A0A2N6UFT9_9LACT</name>
<dbReference type="EMBL" id="PNHQ01000002">
    <property type="protein sequence ID" value="PMC80427.1"/>
    <property type="molecule type" value="Genomic_DNA"/>
</dbReference>
<keyword evidence="2" id="KW-1185">Reference proteome</keyword>
<dbReference type="Pfam" id="PF04816">
    <property type="entry name" value="TrmK"/>
    <property type="match status" value="1"/>
</dbReference>
<dbReference type="InterPro" id="IPR006901">
    <property type="entry name" value="TrmK"/>
</dbReference>
<dbReference type="PIRSF" id="PIRSF018637">
    <property type="entry name" value="TrmK"/>
    <property type="match status" value="1"/>
</dbReference>
<organism evidence="1 2">
    <name type="scientific">Aerococcus viridans</name>
    <dbReference type="NCBI Taxonomy" id="1377"/>
    <lineage>
        <taxon>Bacteria</taxon>
        <taxon>Bacillati</taxon>
        <taxon>Bacillota</taxon>
        <taxon>Bacilli</taxon>
        <taxon>Lactobacillales</taxon>
        <taxon>Aerococcaceae</taxon>
        <taxon>Aerococcus</taxon>
    </lineage>
</organism>
<accession>A0A2N6UFT9</accession>
<reference evidence="1 2" key="1">
    <citation type="submission" date="2017-09" db="EMBL/GenBank/DDBJ databases">
        <title>Bacterial strain isolated from the female urinary microbiota.</title>
        <authorList>
            <person name="Thomas-White K."/>
            <person name="Kumar N."/>
            <person name="Forster S."/>
            <person name="Putonti C."/>
            <person name="Lawley T."/>
            <person name="Wolfe A.J."/>
        </authorList>
    </citation>
    <scope>NUCLEOTIDE SEQUENCE [LARGE SCALE GENOMIC DNA]</scope>
    <source>
        <strain evidence="1 2">UMB0240</strain>
    </source>
</reference>
<evidence type="ECO:0000313" key="2">
    <source>
        <dbReference type="Proteomes" id="UP000235701"/>
    </source>
</evidence>
<dbReference type="InterPro" id="IPR029063">
    <property type="entry name" value="SAM-dependent_MTases_sf"/>
</dbReference>
<protein>
    <submittedName>
        <fullName evidence="1">SAM-dependent methyltransferase</fullName>
    </submittedName>
</protein>
<evidence type="ECO:0000313" key="1">
    <source>
        <dbReference type="EMBL" id="PMC80427.1"/>
    </source>
</evidence>
<dbReference type="RefSeq" id="WP_070469139.1">
    <property type="nucleotide sequence ID" value="NZ_PNHQ01000002.1"/>
</dbReference>
<dbReference type="Gene3D" id="1.10.287.1890">
    <property type="match status" value="1"/>
</dbReference>
<dbReference type="PANTHER" id="PTHR38451:SF1">
    <property type="entry name" value="TRNA (ADENINE(22)-N(1))-METHYLTRANSFERASE"/>
    <property type="match status" value="1"/>
</dbReference>
<dbReference type="AlphaFoldDB" id="A0A2N6UFT9"/>
<dbReference type="OrthoDB" id="5881184at2"/>
<gene>
    <name evidence="1" type="ORF">CJ191_01060</name>
</gene>
<keyword evidence="1" id="KW-0808">Transferase</keyword>
<keyword evidence="1" id="KW-0489">Methyltransferase</keyword>
<comment type="caution">
    <text evidence="1">The sequence shown here is derived from an EMBL/GenBank/DDBJ whole genome shotgun (WGS) entry which is preliminary data.</text>
</comment>
<dbReference type="Proteomes" id="UP000235701">
    <property type="component" value="Unassembled WGS sequence"/>
</dbReference>
<dbReference type="Gene3D" id="3.40.50.150">
    <property type="entry name" value="Vaccinia Virus protein VP39"/>
    <property type="match status" value="1"/>
</dbReference>
<dbReference type="GO" id="GO:0032259">
    <property type="term" value="P:methylation"/>
    <property type="evidence" value="ECO:0007669"/>
    <property type="project" value="UniProtKB-KW"/>
</dbReference>
<dbReference type="PANTHER" id="PTHR38451">
    <property type="entry name" value="TRNA (ADENINE(22)-N(1))-METHYLTRANSFERASE"/>
    <property type="match status" value="1"/>
</dbReference>
<dbReference type="GO" id="GO:0160105">
    <property type="term" value="F:tRNA (adenine(22)-N1)-methyltransferase activity"/>
    <property type="evidence" value="ECO:0007669"/>
    <property type="project" value="InterPro"/>
</dbReference>
<proteinExistence type="predicted"/>